<feature type="transmembrane region" description="Helical" evidence="11">
    <location>
        <begin position="287"/>
        <end position="307"/>
    </location>
</feature>
<dbReference type="InParanoid" id="G4TR47"/>
<dbReference type="PANTHER" id="PTHR13046:SF0">
    <property type="entry name" value="CAAX PRENYL PROTEASE 2"/>
    <property type="match status" value="1"/>
</dbReference>
<comment type="caution">
    <text evidence="13">The sequence shown here is derived from an EMBL/GenBank/DDBJ whole genome shotgun (WGS) entry which is preliminary data.</text>
</comment>
<dbReference type="GO" id="GO:0005789">
    <property type="term" value="C:endoplasmic reticulum membrane"/>
    <property type="evidence" value="ECO:0007669"/>
    <property type="project" value="UniProtKB-SubCell"/>
</dbReference>
<keyword evidence="7 11" id="KW-1133">Transmembrane helix</keyword>
<evidence type="ECO:0000256" key="1">
    <source>
        <dbReference type="ARBA" id="ARBA00004477"/>
    </source>
</evidence>
<evidence type="ECO:0000256" key="5">
    <source>
        <dbReference type="ARBA" id="ARBA00022801"/>
    </source>
</evidence>
<keyword evidence="6" id="KW-0256">Endoplasmic reticulum</keyword>
<feature type="transmembrane region" description="Helical" evidence="11">
    <location>
        <begin position="12"/>
        <end position="31"/>
    </location>
</feature>
<dbReference type="EC" id="3.4.26.1" evidence="10"/>
<evidence type="ECO:0000256" key="6">
    <source>
        <dbReference type="ARBA" id="ARBA00022824"/>
    </source>
</evidence>
<dbReference type="PANTHER" id="PTHR13046">
    <property type="entry name" value="PROTEASE U48 CAAX PRENYL PROTEASE RCE1"/>
    <property type="match status" value="1"/>
</dbReference>
<feature type="transmembrane region" description="Helical" evidence="11">
    <location>
        <begin position="68"/>
        <end position="88"/>
    </location>
</feature>
<evidence type="ECO:0000313" key="13">
    <source>
        <dbReference type="EMBL" id="CCA73790.1"/>
    </source>
</evidence>
<feature type="domain" description="CAAX prenyl protease 2/Lysostaphin resistance protein A-like" evidence="12">
    <location>
        <begin position="158"/>
        <end position="269"/>
    </location>
</feature>
<dbReference type="OMA" id="CNIMGVP"/>
<dbReference type="HOGENOM" id="CLU_049909_1_0_1"/>
<keyword evidence="4 11" id="KW-0812">Transmembrane</keyword>
<dbReference type="eggNOG" id="KOG4130">
    <property type="taxonomic scope" value="Eukaryota"/>
</dbReference>
<comment type="subcellular location">
    <subcellularLocation>
        <location evidence="1">Endoplasmic reticulum membrane</location>
        <topology evidence="1">Multi-pass membrane protein</topology>
    </subcellularLocation>
</comment>
<evidence type="ECO:0000256" key="10">
    <source>
        <dbReference type="ARBA" id="ARBA00049729"/>
    </source>
</evidence>
<dbReference type="EMBL" id="CAFZ01000253">
    <property type="protein sequence ID" value="CCA73790.1"/>
    <property type="molecule type" value="Genomic_DNA"/>
</dbReference>
<dbReference type="GO" id="GO:0071586">
    <property type="term" value="P:CAAX-box protein processing"/>
    <property type="evidence" value="ECO:0007669"/>
    <property type="project" value="InterPro"/>
</dbReference>
<dbReference type="OrthoDB" id="271604at2759"/>
<evidence type="ECO:0000256" key="8">
    <source>
        <dbReference type="ARBA" id="ARBA00023136"/>
    </source>
</evidence>
<dbReference type="GO" id="GO:0004222">
    <property type="term" value="F:metalloendopeptidase activity"/>
    <property type="evidence" value="ECO:0007669"/>
    <property type="project" value="InterPro"/>
</dbReference>
<evidence type="ECO:0000256" key="9">
    <source>
        <dbReference type="ARBA" id="ARBA00047280"/>
    </source>
</evidence>
<evidence type="ECO:0000256" key="7">
    <source>
        <dbReference type="ARBA" id="ARBA00022989"/>
    </source>
</evidence>
<name>G4TR47_SERID</name>
<feature type="transmembrane region" description="Helical" evidence="11">
    <location>
        <begin position="229"/>
        <end position="250"/>
    </location>
</feature>
<keyword evidence="5" id="KW-0378">Hydrolase</keyword>
<accession>G4TR47</accession>
<comment type="similarity">
    <text evidence="2">Belongs to the peptidase U48 family.</text>
</comment>
<evidence type="ECO:0000259" key="12">
    <source>
        <dbReference type="Pfam" id="PF02517"/>
    </source>
</evidence>
<protein>
    <recommendedName>
        <fullName evidence="10">intramembrane prenyl-peptidase Rce1</fullName>
        <ecNumber evidence="10">3.4.26.1</ecNumber>
    </recommendedName>
</protein>
<organism evidence="13 14">
    <name type="scientific">Serendipita indica (strain DSM 11827)</name>
    <name type="common">Root endophyte fungus</name>
    <name type="synonym">Piriformospora indica</name>
    <dbReference type="NCBI Taxonomy" id="1109443"/>
    <lineage>
        <taxon>Eukaryota</taxon>
        <taxon>Fungi</taxon>
        <taxon>Dikarya</taxon>
        <taxon>Basidiomycota</taxon>
        <taxon>Agaricomycotina</taxon>
        <taxon>Agaricomycetes</taxon>
        <taxon>Sebacinales</taxon>
        <taxon>Serendipitaceae</taxon>
        <taxon>Serendipita</taxon>
    </lineage>
</organism>
<evidence type="ECO:0000256" key="4">
    <source>
        <dbReference type="ARBA" id="ARBA00022692"/>
    </source>
</evidence>
<dbReference type="InterPro" id="IPR003675">
    <property type="entry name" value="Rce1/LyrA-like_dom"/>
</dbReference>
<gene>
    <name evidence="13" type="ORF">PIIN_07744</name>
</gene>
<keyword evidence="3 13" id="KW-0645">Protease</keyword>
<dbReference type="InterPro" id="IPR039731">
    <property type="entry name" value="Rce1"/>
</dbReference>
<dbReference type="AlphaFoldDB" id="G4TR47"/>
<evidence type="ECO:0000256" key="11">
    <source>
        <dbReference type="SAM" id="Phobius"/>
    </source>
</evidence>
<evidence type="ECO:0000313" key="14">
    <source>
        <dbReference type="Proteomes" id="UP000007148"/>
    </source>
</evidence>
<dbReference type="Pfam" id="PF02517">
    <property type="entry name" value="Rce1-like"/>
    <property type="match status" value="1"/>
</dbReference>
<reference evidence="13 14" key="1">
    <citation type="journal article" date="2011" name="PLoS Pathog.">
        <title>Endophytic Life Strategies Decoded by Genome and Transcriptome Analyses of the Mutualistic Root Symbiont Piriformospora indica.</title>
        <authorList>
            <person name="Zuccaro A."/>
            <person name="Lahrmann U."/>
            <person name="Guldener U."/>
            <person name="Langen G."/>
            <person name="Pfiffi S."/>
            <person name="Biedenkopf D."/>
            <person name="Wong P."/>
            <person name="Samans B."/>
            <person name="Grimm C."/>
            <person name="Basiewicz M."/>
            <person name="Murat C."/>
            <person name="Martin F."/>
            <person name="Kogel K.H."/>
        </authorList>
    </citation>
    <scope>NUCLEOTIDE SEQUENCE [LARGE SCALE GENOMIC DNA]</scope>
    <source>
        <strain evidence="13 14">DSM 11827</strain>
    </source>
</reference>
<dbReference type="FunCoup" id="G4TR47">
    <property type="interactions" value="302"/>
</dbReference>
<comment type="catalytic activity">
    <reaction evidence="9">
        <text>Hydrolyzes the peptide bond -P2-(S-farnesyl or geranylgeranyl)C-P1'-P2'-P3'-COOH where P1' and P2' are amino acids with aliphatic sidechains and P3' is any C-terminal residue.</text>
        <dbReference type="EC" id="3.4.26.1"/>
    </reaction>
</comment>
<keyword evidence="14" id="KW-1185">Reference proteome</keyword>
<dbReference type="Proteomes" id="UP000007148">
    <property type="component" value="Unassembled WGS sequence"/>
</dbReference>
<evidence type="ECO:0000256" key="3">
    <source>
        <dbReference type="ARBA" id="ARBA00022670"/>
    </source>
</evidence>
<keyword evidence="8 11" id="KW-0472">Membrane</keyword>
<proteinExistence type="inferred from homology"/>
<feature type="transmembrane region" description="Helical" evidence="11">
    <location>
        <begin position="119"/>
        <end position="138"/>
    </location>
</feature>
<dbReference type="STRING" id="1109443.G4TR47"/>
<sequence length="310" mass="34573">MHNSPPILSSTSGWLLSGFFATSYVASLYMFRAGRLVFTAQQTEVGPNASRARAENERWRNDPSTIRARILSVSISTAVSCGVVYAVVTKAGSWQWGDKESIQQTLHLLGLSLPTSVPLGAWFLAPLMYTGTIYVQLLDKELPLQRNWSFAESVKPIFTTWIGFRNIIAAPITEEIVYRSCIVGIMKLSGASTSSMIFLSPLWFGAAHLHHGWDLYNRFGKTRSALKRAAMSVAFQQLYTSIFGWFEAFLLLRTGSTWPCIFAHAFCNLYGVPLPMDGIRDHPKRKIDILGAYLLGAVSFGFALMPWTRN</sequence>
<evidence type="ECO:0000256" key="2">
    <source>
        <dbReference type="ARBA" id="ARBA00006897"/>
    </source>
</evidence>